<sequence>MNPGLVIDPVVSSVALAATSIITLSLALPKVARQDDQQRVVAGFDLLPHALVAPFAFVLPLVEIAAALASLVPATRSFGAAALAALFVLFALALGINVARGRTDIDCGCNGFRQPGVAVPHSIGWAHVARTLLLAVLAALVCMPQSARVVVWFDYLSVLAATLVAVAAFFTLDVLLANRPKLNHLRNS</sequence>
<evidence type="ECO:0000313" key="10">
    <source>
        <dbReference type="EMBL" id="KXU87463.1"/>
    </source>
</evidence>
<evidence type="ECO:0000256" key="2">
    <source>
        <dbReference type="ARBA" id="ARBA00004141"/>
    </source>
</evidence>
<evidence type="ECO:0000256" key="1">
    <source>
        <dbReference type="ARBA" id="ARBA00003475"/>
    </source>
</evidence>
<proteinExistence type="predicted"/>
<comment type="caution">
    <text evidence="10">The sequence shown here is derived from an EMBL/GenBank/DDBJ whole genome shotgun (WGS) entry which is preliminary data.</text>
</comment>
<evidence type="ECO:0000259" key="9">
    <source>
        <dbReference type="Pfam" id="PF07291"/>
    </source>
</evidence>
<dbReference type="EMBL" id="LRBG01000012">
    <property type="protein sequence ID" value="KXU87463.1"/>
    <property type="molecule type" value="Genomic_DNA"/>
</dbReference>
<comment type="subcellular location">
    <subcellularLocation>
        <location evidence="2">Membrane</location>
        <topology evidence="2">Multi-pass membrane protein</topology>
    </subcellularLocation>
</comment>
<evidence type="ECO:0000256" key="4">
    <source>
        <dbReference type="ARBA" id="ARBA00019078"/>
    </source>
</evidence>
<evidence type="ECO:0000256" key="3">
    <source>
        <dbReference type="ARBA" id="ARBA00004856"/>
    </source>
</evidence>
<feature type="transmembrane region" description="Helical" evidence="8">
    <location>
        <begin position="6"/>
        <end position="29"/>
    </location>
</feature>
<name>A0A149PQZ4_9BURK</name>
<dbReference type="OrthoDB" id="9180460at2"/>
<keyword evidence="5 8" id="KW-0812">Transmembrane</keyword>
<dbReference type="RefSeq" id="WP_062129097.1">
    <property type="nucleotide sequence ID" value="NZ_LRBG01000012.1"/>
</dbReference>
<evidence type="ECO:0000256" key="8">
    <source>
        <dbReference type="SAM" id="Phobius"/>
    </source>
</evidence>
<feature type="transmembrane region" description="Helical" evidence="8">
    <location>
        <begin position="159"/>
        <end position="178"/>
    </location>
</feature>
<accession>A0A149PQZ4</accession>
<dbReference type="Proteomes" id="UP000075613">
    <property type="component" value="Unassembled WGS sequence"/>
</dbReference>
<feature type="transmembrane region" description="Helical" evidence="8">
    <location>
        <begin position="50"/>
        <end position="72"/>
    </location>
</feature>
<dbReference type="GO" id="GO:0030416">
    <property type="term" value="P:methylamine metabolic process"/>
    <property type="evidence" value="ECO:0007669"/>
    <property type="project" value="InterPro"/>
</dbReference>
<evidence type="ECO:0000313" key="11">
    <source>
        <dbReference type="Proteomes" id="UP000075613"/>
    </source>
</evidence>
<evidence type="ECO:0000256" key="6">
    <source>
        <dbReference type="ARBA" id="ARBA00022989"/>
    </source>
</evidence>
<feature type="transmembrane region" description="Helical" evidence="8">
    <location>
        <begin position="78"/>
        <end position="96"/>
    </location>
</feature>
<keyword evidence="11" id="KW-1185">Reference proteome</keyword>
<evidence type="ECO:0000256" key="5">
    <source>
        <dbReference type="ARBA" id="ARBA00022692"/>
    </source>
</evidence>
<dbReference type="STRING" id="1399968.CI15_15050"/>
<evidence type="ECO:0000256" key="7">
    <source>
        <dbReference type="ARBA" id="ARBA00023136"/>
    </source>
</evidence>
<organism evidence="10 11">
    <name type="scientific">Paraburkholderia monticola</name>
    <dbReference type="NCBI Taxonomy" id="1399968"/>
    <lineage>
        <taxon>Bacteria</taxon>
        <taxon>Pseudomonadati</taxon>
        <taxon>Pseudomonadota</taxon>
        <taxon>Betaproteobacteria</taxon>
        <taxon>Burkholderiales</taxon>
        <taxon>Burkholderiaceae</taxon>
        <taxon>Paraburkholderia</taxon>
    </lineage>
</organism>
<feature type="domain" description="Methylamine utilisation protein MauE" evidence="9">
    <location>
        <begin position="14"/>
        <end position="142"/>
    </location>
</feature>
<keyword evidence="6 8" id="KW-1133">Transmembrane helix</keyword>
<dbReference type="GO" id="GO:0016020">
    <property type="term" value="C:membrane"/>
    <property type="evidence" value="ECO:0007669"/>
    <property type="project" value="UniProtKB-SubCell"/>
</dbReference>
<comment type="function">
    <text evidence="1">May be specifically involved in the processing, transport, and/or maturation of the MADH beta-subunit.</text>
</comment>
<protein>
    <recommendedName>
        <fullName evidence="4">Methylamine utilization protein MauE</fullName>
    </recommendedName>
</protein>
<dbReference type="Pfam" id="PF07291">
    <property type="entry name" value="MauE"/>
    <property type="match status" value="1"/>
</dbReference>
<keyword evidence="7 8" id="KW-0472">Membrane</keyword>
<gene>
    <name evidence="10" type="ORF">CI15_15050</name>
</gene>
<reference evidence="10 11" key="1">
    <citation type="journal article" date="2015" name="Int. J. Syst. Evol. Microbiol.">
        <title>Burkholderia monticola sp. nov., isolated from mountain soil.</title>
        <authorList>
            <person name="Baek I."/>
            <person name="Seo B."/>
            <person name="Lee I."/>
            <person name="Yi H."/>
            <person name="Chun J."/>
        </authorList>
    </citation>
    <scope>NUCLEOTIDE SEQUENCE [LARGE SCALE GENOMIC DNA]</scope>
    <source>
        <strain evidence="10 11">JC2948</strain>
    </source>
</reference>
<dbReference type="InterPro" id="IPR009908">
    <property type="entry name" value="Methylamine_util_MauE"/>
</dbReference>
<dbReference type="AlphaFoldDB" id="A0A149PQZ4"/>
<comment type="pathway">
    <text evidence="3">One-carbon metabolism; methylamine degradation.</text>
</comment>
<dbReference type="UniPathway" id="UPA00895"/>